<dbReference type="InterPro" id="IPR058533">
    <property type="entry name" value="Cation_efflux_TM"/>
</dbReference>
<reference evidence="10 11" key="1">
    <citation type="submission" date="2013-03" db="EMBL/GenBank/DDBJ databases">
        <title>The Genome Sequence of Enterococcus columbae ATCC_51263 (PacBio/Illumina hybrid assembly).</title>
        <authorList>
            <consortium name="The Broad Institute Genomics Platform"/>
            <consortium name="The Broad Institute Genome Sequencing Center for Infectious Disease"/>
            <person name="Earl A."/>
            <person name="Russ C."/>
            <person name="Gilmore M."/>
            <person name="Surin D."/>
            <person name="Walker B."/>
            <person name="Young S."/>
            <person name="Zeng Q."/>
            <person name="Gargeya S."/>
            <person name="Fitzgerald M."/>
            <person name="Haas B."/>
            <person name="Abouelleil A."/>
            <person name="Allen A.W."/>
            <person name="Alvarado L."/>
            <person name="Arachchi H.M."/>
            <person name="Berlin A.M."/>
            <person name="Chapman S.B."/>
            <person name="Gainer-Dewar J."/>
            <person name="Goldberg J."/>
            <person name="Griggs A."/>
            <person name="Gujja S."/>
            <person name="Hansen M."/>
            <person name="Howarth C."/>
            <person name="Imamovic A."/>
            <person name="Ireland A."/>
            <person name="Larimer J."/>
            <person name="McCowan C."/>
            <person name="Murphy C."/>
            <person name="Pearson M."/>
            <person name="Poon T.W."/>
            <person name="Priest M."/>
            <person name="Roberts A."/>
            <person name="Saif S."/>
            <person name="Shea T."/>
            <person name="Sisk P."/>
            <person name="Sykes S."/>
            <person name="Wortman J."/>
            <person name="Nusbaum C."/>
            <person name="Birren B."/>
        </authorList>
    </citation>
    <scope>NUCLEOTIDE SEQUENCE [LARGE SCALE GENOMIC DNA]</scope>
    <source>
        <strain evidence="10 11">ATCC 51263</strain>
    </source>
</reference>
<protein>
    <submittedName>
        <fullName evidence="10">Uncharacterized protein</fullName>
    </submittedName>
</protein>
<dbReference type="FunFam" id="1.20.1510.10:FF:000006">
    <property type="entry name" value="Divalent cation efflux transporter"/>
    <property type="match status" value="1"/>
</dbReference>
<dbReference type="SUPFAM" id="SSF160240">
    <property type="entry name" value="Cation efflux protein cytoplasmic domain-like"/>
    <property type="match status" value="1"/>
</dbReference>
<comment type="similarity">
    <text evidence="2">Belongs to the cation diffusion facilitator (CDF) transporter (TC 2.A.4) family.</text>
</comment>
<dbReference type="NCBIfam" id="TIGR01297">
    <property type="entry name" value="CDF"/>
    <property type="match status" value="1"/>
</dbReference>
<evidence type="ECO:0000256" key="2">
    <source>
        <dbReference type="ARBA" id="ARBA00008114"/>
    </source>
</evidence>
<dbReference type="GO" id="GO:0016020">
    <property type="term" value="C:membrane"/>
    <property type="evidence" value="ECO:0007669"/>
    <property type="project" value="UniProtKB-SubCell"/>
</dbReference>
<dbReference type="Proteomes" id="UP000014113">
    <property type="component" value="Unassembled WGS sequence"/>
</dbReference>
<dbReference type="Pfam" id="PF01545">
    <property type="entry name" value="Cation_efflux"/>
    <property type="match status" value="1"/>
</dbReference>
<dbReference type="InterPro" id="IPR027469">
    <property type="entry name" value="Cation_efflux_TMD_sf"/>
</dbReference>
<dbReference type="InterPro" id="IPR002524">
    <property type="entry name" value="Cation_efflux"/>
</dbReference>
<evidence type="ECO:0000256" key="6">
    <source>
        <dbReference type="ARBA" id="ARBA00023136"/>
    </source>
</evidence>
<evidence type="ECO:0000313" key="10">
    <source>
        <dbReference type="EMBL" id="EOW84666.1"/>
    </source>
</evidence>
<keyword evidence="3" id="KW-0813">Transport</keyword>
<dbReference type="Pfam" id="PF16916">
    <property type="entry name" value="ZT_dimer"/>
    <property type="match status" value="1"/>
</dbReference>
<feature type="domain" description="Cation efflux protein cytoplasmic" evidence="9">
    <location>
        <begin position="216"/>
        <end position="292"/>
    </location>
</feature>
<comment type="subcellular location">
    <subcellularLocation>
        <location evidence="1">Membrane</location>
        <topology evidence="1">Multi-pass membrane protein</topology>
    </subcellularLocation>
</comment>
<evidence type="ECO:0000256" key="4">
    <source>
        <dbReference type="ARBA" id="ARBA00022692"/>
    </source>
</evidence>
<comment type="caution">
    <text evidence="10">The sequence shown here is derived from an EMBL/GenBank/DDBJ whole genome shotgun (WGS) entry which is preliminary data.</text>
</comment>
<evidence type="ECO:0000256" key="5">
    <source>
        <dbReference type="ARBA" id="ARBA00022989"/>
    </source>
</evidence>
<dbReference type="Gene3D" id="3.30.70.1350">
    <property type="entry name" value="Cation efflux protein, cytoplasmic domain"/>
    <property type="match status" value="1"/>
</dbReference>
<feature type="domain" description="Cation efflux protein transmembrane" evidence="8">
    <location>
        <begin position="21"/>
        <end position="212"/>
    </location>
</feature>
<evidence type="ECO:0000313" key="11">
    <source>
        <dbReference type="Proteomes" id="UP000014113"/>
    </source>
</evidence>
<feature type="transmembrane region" description="Helical" evidence="7">
    <location>
        <begin position="116"/>
        <end position="136"/>
    </location>
</feature>
<dbReference type="EMBL" id="ASWJ01000004">
    <property type="protein sequence ID" value="EOW84666.1"/>
    <property type="molecule type" value="Genomic_DNA"/>
</dbReference>
<dbReference type="OrthoDB" id="9806522at2"/>
<dbReference type="InterPro" id="IPR027470">
    <property type="entry name" value="Cation_efflux_CTD"/>
</dbReference>
<dbReference type="Gene3D" id="1.20.1510.10">
    <property type="entry name" value="Cation efflux protein transmembrane domain"/>
    <property type="match status" value="1"/>
</dbReference>
<evidence type="ECO:0000256" key="3">
    <source>
        <dbReference type="ARBA" id="ARBA00022448"/>
    </source>
</evidence>
<feature type="transmembrane region" description="Helical" evidence="7">
    <location>
        <begin position="86"/>
        <end position="104"/>
    </location>
</feature>
<sequence>MFSNDQFHDERSQIGSLAGLLGLVSNLILFVAKLFIGLLSHSVSIMADAMNSLADTASSILTLLGFKIASKPADQEHPYGHERFEYVSGLIVSLMIIFVGFKFLESSFQRILHPESIQISPIIFIILVLSILIKIFQAKMYRYFGKKIQSNTLIATGQDSLNDVLTTFIVLLSAGIEQVTGWRVDGYFGFGLAIYILFSGYQLLKEFMDILLGMRPKQEELKKIAQIFGRFKDIVGYHDLLVHSYGPKNRFASVHIEIDETWTLNQAHDVIDEIERTFKEEMGLEMVCHLDPVPLYDQTHEQLRSFIKNELKTIDDRLKMHDLRFEAEKIAFDVVIPKNFPYTDEFLAQVLQQKIMEKYSIDEIEIIFDHNYLL</sequence>
<dbReference type="GO" id="GO:0008324">
    <property type="term" value="F:monoatomic cation transmembrane transporter activity"/>
    <property type="evidence" value="ECO:0007669"/>
    <property type="project" value="InterPro"/>
</dbReference>
<organism evidence="10 11">
    <name type="scientific">Enterococcus columbae DSM 7374 = ATCC 51263</name>
    <dbReference type="NCBI Taxonomy" id="1121865"/>
    <lineage>
        <taxon>Bacteria</taxon>
        <taxon>Bacillati</taxon>
        <taxon>Bacillota</taxon>
        <taxon>Bacilli</taxon>
        <taxon>Lactobacillales</taxon>
        <taxon>Enterococcaceae</taxon>
        <taxon>Enterococcus</taxon>
    </lineage>
</organism>
<dbReference type="PANTHER" id="PTHR43840">
    <property type="entry name" value="MITOCHONDRIAL METAL TRANSPORTER 1-RELATED"/>
    <property type="match status" value="1"/>
</dbReference>
<keyword evidence="6 7" id="KW-0472">Membrane</keyword>
<gene>
    <name evidence="10" type="ORF">I568_01162</name>
</gene>
<evidence type="ECO:0000259" key="8">
    <source>
        <dbReference type="Pfam" id="PF01545"/>
    </source>
</evidence>
<dbReference type="PANTHER" id="PTHR43840:SF15">
    <property type="entry name" value="MITOCHONDRIAL METAL TRANSPORTER 1-RELATED"/>
    <property type="match status" value="1"/>
</dbReference>
<dbReference type="InterPro" id="IPR050291">
    <property type="entry name" value="CDF_Transporter"/>
</dbReference>
<evidence type="ECO:0000256" key="1">
    <source>
        <dbReference type="ARBA" id="ARBA00004141"/>
    </source>
</evidence>
<dbReference type="SUPFAM" id="SSF161111">
    <property type="entry name" value="Cation efflux protein transmembrane domain-like"/>
    <property type="match status" value="1"/>
</dbReference>
<dbReference type="eggNOG" id="COG0053">
    <property type="taxonomic scope" value="Bacteria"/>
</dbReference>
<dbReference type="RefSeq" id="WP_016182727.1">
    <property type="nucleotide sequence ID" value="NZ_JXKI01000014.1"/>
</dbReference>
<dbReference type="PATRIC" id="fig|1121865.3.peg.558"/>
<keyword evidence="4 7" id="KW-0812">Transmembrane</keyword>
<proteinExistence type="inferred from homology"/>
<feature type="transmembrane region" description="Helical" evidence="7">
    <location>
        <begin position="187"/>
        <end position="204"/>
    </location>
</feature>
<dbReference type="STRING" id="1121865.OMW_00564"/>
<accession>S0KWL5</accession>
<keyword evidence="11" id="KW-1185">Reference proteome</keyword>
<dbReference type="InterPro" id="IPR036837">
    <property type="entry name" value="Cation_efflux_CTD_sf"/>
</dbReference>
<dbReference type="AlphaFoldDB" id="S0KWL5"/>
<evidence type="ECO:0000259" key="9">
    <source>
        <dbReference type="Pfam" id="PF16916"/>
    </source>
</evidence>
<feature type="transmembrane region" description="Helical" evidence="7">
    <location>
        <begin position="14"/>
        <end position="36"/>
    </location>
</feature>
<evidence type="ECO:0000256" key="7">
    <source>
        <dbReference type="SAM" id="Phobius"/>
    </source>
</evidence>
<keyword evidence="5 7" id="KW-1133">Transmembrane helix</keyword>
<name>S0KWL5_9ENTE</name>